<dbReference type="Pfam" id="PF00335">
    <property type="entry name" value="Tetraspanin"/>
    <property type="match status" value="1"/>
</dbReference>
<sequence length="264" mass="29657">MEKKVRVRVVKCQLLVACLFIMLLAFGGCFMTAITGLGGHFTTLTTSSPADSLARGMHYSMVLYGGTVCAFLFISIFISTASVLRESQQLMVIAIMVFGCLFCALAAGTTWTHMSQREVEDSFLDVYDGLFDQVVRGTAGGQREHLLRIHEKFQCCGKISWSPELVENEFLRKNITERQDCVLVISTTLNTHWRYVTILLLLTLGFTVYGMILSSFLYFSFPRGTSWDRRGEYSLTNRLSCPQGHNLDTPLTHLLPHQTIKNIG</sequence>
<dbReference type="AlphaFoldDB" id="A0A8C5QZ71"/>
<keyword evidence="2 6" id="KW-0812">Transmembrane</keyword>
<keyword evidence="5" id="KW-0325">Glycoprotein</keyword>
<dbReference type="InterPro" id="IPR018499">
    <property type="entry name" value="Tetraspanin/Peripherin"/>
</dbReference>
<evidence type="ECO:0000256" key="5">
    <source>
        <dbReference type="ARBA" id="ARBA00023180"/>
    </source>
</evidence>
<dbReference type="SUPFAM" id="SSF48652">
    <property type="entry name" value="Tetraspanin"/>
    <property type="match status" value="1"/>
</dbReference>
<dbReference type="OrthoDB" id="9886271at2759"/>
<evidence type="ECO:0000256" key="4">
    <source>
        <dbReference type="ARBA" id="ARBA00023136"/>
    </source>
</evidence>
<reference evidence="7" key="2">
    <citation type="submission" date="2025-09" db="UniProtKB">
        <authorList>
            <consortium name="Ensembl"/>
        </authorList>
    </citation>
    <scope>IDENTIFICATION</scope>
</reference>
<organism evidence="7 8">
    <name type="scientific">Leptobrachium leishanense</name>
    <name type="common">Leishan spiny toad</name>
    <dbReference type="NCBI Taxonomy" id="445787"/>
    <lineage>
        <taxon>Eukaryota</taxon>
        <taxon>Metazoa</taxon>
        <taxon>Chordata</taxon>
        <taxon>Craniata</taxon>
        <taxon>Vertebrata</taxon>
        <taxon>Euteleostomi</taxon>
        <taxon>Amphibia</taxon>
        <taxon>Batrachia</taxon>
        <taxon>Anura</taxon>
        <taxon>Pelobatoidea</taxon>
        <taxon>Megophryidae</taxon>
        <taxon>Leptobrachium</taxon>
    </lineage>
</organism>
<keyword evidence="8" id="KW-1185">Reference proteome</keyword>
<feature type="transmembrane region" description="Helical" evidence="6">
    <location>
        <begin position="90"/>
        <end position="111"/>
    </location>
</feature>
<feature type="transmembrane region" description="Helical" evidence="6">
    <location>
        <begin position="195"/>
        <end position="221"/>
    </location>
</feature>
<feature type="transmembrane region" description="Helical" evidence="6">
    <location>
        <begin position="57"/>
        <end position="78"/>
    </location>
</feature>
<keyword evidence="3 6" id="KW-1133">Transmembrane helix</keyword>
<evidence type="ECO:0000256" key="2">
    <source>
        <dbReference type="ARBA" id="ARBA00022692"/>
    </source>
</evidence>
<dbReference type="Ensembl" id="ENSLLET00000046982.1">
    <property type="protein sequence ID" value="ENSLLEP00000045183.1"/>
    <property type="gene ID" value="ENSLLEG00000028661.1"/>
</dbReference>
<evidence type="ECO:0000256" key="6">
    <source>
        <dbReference type="SAM" id="Phobius"/>
    </source>
</evidence>
<feature type="transmembrane region" description="Helical" evidence="6">
    <location>
        <begin position="12"/>
        <end position="37"/>
    </location>
</feature>
<evidence type="ECO:0000313" key="7">
    <source>
        <dbReference type="Ensembl" id="ENSLLEP00000045183.1"/>
    </source>
</evidence>
<reference evidence="7" key="1">
    <citation type="submission" date="2025-08" db="UniProtKB">
        <authorList>
            <consortium name="Ensembl"/>
        </authorList>
    </citation>
    <scope>IDENTIFICATION</scope>
</reference>
<dbReference type="InterPro" id="IPR008952">
    <property type="entry name" value="Tetraspanin_EC2_sf"/>
</dbReference>
<evidence type="ECO:0000256" key="3">
    <source>
        <dbReference type="ARBA" id="ARBA00022989"/>
    </source>
</evidence>
<dbReference type="GO" id="GO:0016020">
    <property type="term" value="C:membrane"/>
    <property type="evidence" value="ECO:0007669"/>
    <property type="project" value="UniProtKB-SubCell"/>
</dbReference>
<evidence type="ECO:0000313" key="8">
    <source>
        <dbReference type="Proteomes" id="UP000694569"/>
    </source>
</evidence>
<dbReference type="PROSITE" id="PS51257">
    <property type="entry name" value="PROKAR_LIPOPROTEIN"/>
    <property type="match status" value="1"/>
</dbReference>
<evidence type="ECO:0000256" key="1">
    <source>
        <dbReference type="ARBA" id="ARBA00004141"/>
    </source>
</evidence>
<dbReference type="Proteomes" id="UP000694569">
    <property type="component" value="Unplaced"/>
</dbReference>
<accession>A0A8C5QZ71</accession>
<gene>
    <name evidence="7" type="primary">TSPAN32</name>
</gene>
<dbReference type="GeneTree" id="ENSGT00390000003287"/>
<name>A0A8C5QZ71_9ANUR</name>
<comment type="subcellular location">
    <subcellularLocation>
        <location evidence="1">Membrane</location>
        <topology evidence="1">Multi-pass membrane protein</topology>
    </subcellularLocation>
</comment>
<protein>
    <submittedName>
        <fullName evidence="7">Tetraspanin 32</fullName>
    </submittedName>
</protein>
<proteinExistence type="predicted"/>
<keyword evidence="4 6" id="KW-0472">Membrane</keyword>